<accession>A0ACC0LTD2</accession>
<organism evidence="1 2">
    <name type="scientific">Rhododendron molle</name>
    <name type="common">Chinese azalea</name>
    <name type="synonym">Azalea mollis</name>
    <dbReference type="NCBI Taxonomy" id="49168"/>
    <lineage>
        <taxon>Eukaryota</taxon>
        <taxon>Viridiplantae</taxon>
        <taxon>Streptophyta</taxon>
        <taxon>Embryophyta</taxon>
        <taxon>Tracheophyta</taxon>
        <taxon>Spermatophyta</taxon>
        <taxon>Magnoliopsida</taxon>
        <taxon>eudicotyledons</taxon>
        <taxon>Gunneridae</taxon>
        <taxon>Pentapetalae</taxon>
        <taxon>asterids</taxon>
        <taxon>Ericales</taxon>
        <taxon>Ericaceae</taxon>
        <taxon>Ericoideae</taxon>
        <taxon>Rhodoreae</taxon>
        <taxon>Rhododendron</taxon>
    </lineage>
</organism>
<sequence length="87" mass="10148">MAIYEIQAQFVGTVKYPTPERSFCACDQITEREREERLREPRESESESETEERAESESESERETMASTRALIDWSSSLSFRLPPLKL</sequence>
<protein>
    <submittedName>
        <fullName evidence="1">Uncharacterized protein</fullName>
    </submittedName>
</protein>
<reference evidence="1" key="1">
    <citation type="submission" date="2022-02" db="EMBL/GenBank/DDBJ databases">
        <title>Plant Genome Project.</title>
        <authorList>
            <person name="Zhang R.-G."/>
        </authorList>
    </citation>
    <scope>NUCLEOTIDE SEQUENCE</scope>
    <source>
        <strain evidence="1">AT1</strain>
    </source>
</reference>
<dbReference type="Proteomes" id="UP001062846">
    <property type="component" value="Chromosome 11"/>
</dbReference>
<name>A0ACC0LTD2_RHOML</name>
<dbReference type="EMBL" id="CM046398">
    <property type="protein sequence ID" value="KAI8531766.1"/>
    <property type="molecule type" value="Genomic_DNA"/>
</dbReference>
<evidence type="ECO:0000313" key="1">
    <source>
        <dbReference type="EMBL" id="KAI8531766.1"/>
    </source>
</evidence>
<evidence type="ECO:0000313" key="2">
    <source>
        <dbReference type="Proteomes" id="UP001062846"/>
    </source>
</evidence>
<keyword evidence="2" id="KW-1185">Reference proteome</keyword>
<comment type="caution">
    <text evidence="1">The sequence shown here is derived from an EMBL/GenBank/DDBJ whole genome shotgun (WGS) entry which is preliminary data.</text>
</comment>
<gene>
    <name evidence="1" type="ORF">RHMOL_Rhmol11G0161200</name>
</gene>
<proteinExistence type="predicted"/>